<dbReference type="InterPro" id="IPR017871">
    <property type="entry name" value="ABC_transporter-like_CS"/>
</dbReference>
<dbReference type="PANTHER" id="PTHR43790:SF2">
    <property type="entry name" value="AUTOINDUCER 2 IMPORT ATP-BINDING PROTEIN LSRA"/>
    <property type="match status" value="1"/>
</dbReference>
<feature type="domain" description="ABC transporter" evidence="10">
    <location>
        <begin position="273"/>
        <end position="517"/>
    </location>
</feature>
<evidence type="ECO:0000256" key="1">
    <source>
        <dbReference type="ARBA" id="ARBA00004417"/>
    </source>
</evidence>
<dbReference type="Gene3D" id="3.40.50.300">
    <property type="entry name" value="P-loop containing nucleotide triphosphate hydrolases"/>
    <property type="match status" value="2"/>
</dbReference>
<dbReference type="Proteomes" id="UP000605848">
    <property type="component" value="Unassembled WGS sequence"/>
</dbReference>
<dbReference type="Pfam" id="PF00005">
    <property type="entry name" value="ABC_tran"/>
    <property type="match status" value="2"/>
</dbReference>
<dbReference type="InterPro" id="IPR050107">
    <property type="entry name" value="ABC_carbohydrate_import_ATPase"/>
</dbReference>
<evidence type="ECO:0000256" key="7">
    <source>
        <dbReference type="ARBA" id="ARBA00023747"/>
    </source>
</evidence>
<comment type="subunit">
    <text evidence="3">The complex is composed of two ATP-binding proteins (LsrA), two transmembrane proteins (LsrC and LsrD) and a solute-binding protein (LsrB).</text>
</comment>
<dbReference type="PROSITE" id="PS50893">
    <property type="entry name" value="ABC_TRANSPORTER_2"/>
    <property type="match status" value="2"/>
</dbReference>
<dbReference type="GO" id="GO:0005524">
    <property type="term" value="F:ATP binding"/>
    <property type="evidence" value="ECO:0007669"/>
    <property type="project" value="UniProtKB-KW"/>
</dbReference>
<accession>A0A936ZH98</accession>
<evidence type="ECO:0000256" key="4">
    <source>
        <dbReference type="ARBA" id="ARBA00019459"/>
    </source>
</evidence>
<comment type="catalytic activity">
    <reaction evidence="9">
        <text>ATP + H2O + (2R,4S)-2-methyl-2,3,3,4-tetrahydroxytetrahydrofuran-[AI-2-binding protein]Side 1 = ADP + phosphate + (2R,4S)-2-methyl-2,3,3,4-tetrahydroxytetrahydrofuranSide 2 + [AI-2-binding protein]Side 1.</text>
        <dbReference type="EC" id="7.6.2.13"/>
    </reaction>
</comment>
<comment type="similarity">
    <text evidence="2">Belongs to the ABC transporter superfamily. AI-2 autoinducer porter (TC 3.A.1.2.8) family.</text>
</comment>
<dbReference type="PANTHER" id="PTHR43790">
    <property type="entry name" value="CARBOHYDRATE TRANSPORT ATP-BINDING PROTEIN MG119-RELATED"/>
    <property type="match status" value="1"/>
</dbReference>
<sequence>MISFHSVLSGPAIDRRAGATAIAARNIRKAFGATVAVDSVSFDIHAGETHALLGENGAGKSTIVKLLSGLIVPDSGEFTIFGTPAVLSTPRASHAHHIQTAFQELTQIPDLTVLDNMLLPYPPTNSFGQIRRRDALRQVEEHFDTLGLSAIDLGAEIRDLDLNERQKIEIARALFRNPKILLLDEPTSALSGRDIDWLGGLIEQLKARGVTTIFISHRMPEVRAFCDRVTVLRNGKHIATEALTTVADEDLIEMIAGKALGHSFPPKVQAPSLKGEPVLSANNLAAGKRLNGVSLDLHRGEILGVAGLQGMGQLELFLALFGMMETTGQISMDGKPIVLTSPQDAVDARVGIGLVPEDRKTEALFLKLDGKRNASLPVIKQYTQWGLIDQTREEADVARVFGRLNVQEHALWTSVKSFSGGNQQKIAIAKWLFAQSRVLLLFDPTRGIDVGTKHEIYALIQEFAAAGGSVLFHSTEIAELDHLSHRVLVLYGGEVAADLSGDDIKEEAILRATLGTGPKKMELQ</sequence>
<dbReference type="EMBL" id="JAEQMY010000066">
    <property type="protein sequence ID" value="MBL0407172.1"/>
    <property type="molecule type" value="Genomic_DNA"/>
</dbReference>
<evidence type="ECO:0000256" key="3">
    <source>
        <dbReference type="ARBA" id="ARBA00011262"/>
    </source>
</evidence>
<protein>
    <recommendedName>
        <fullName evidence="4">Autoinducer 2 import ATP-binding protein LsrA</fullName>
        <ecNumber evidence="8">7.6.2.13</ecNumber>
    </recommendedName>
</protein>
<name>A0A936ZH98_9HYPH</name>
<feature type="domain" description="ABC transporter" evidence="10">
    <location>
        <begin position="22"/>
        <end position="259"/>
    </location>
</feature>
<dbReference type="SUPFAM" id="SSF52540">
    <property type="entry name" value="P-loop containing nucleoside triphosphate hydrolases"/>
    <property type="match status" value="2"/>
</dbReference>
<dbReference type="InterPro" id="IPR027417">
    <property type="entry name" value="P-loop_NTPase"/>
</dbReference>
<dbReference type="GO" id="GO:0016887">
    <property type="term" value="F:ATP hydrolysis activity"/>
    <property type="evidence" value="ECO:0007669"/>
    <property type="project" value="InterPro"/>
</dbReference>
<evidence type="ECO:0000256" key="9">
    <source>
        <dbReference type="ARBA" id="ARBA00034076"/>
    </source>
</evidence>
<comment type="function">
    <text evidence="7">Part of the ABC transporter complex LsrABCD involved in autoinducer 2 (AI-2) import. Responsible for energy coupling to the transport system.</text>
</comment>
<evidence type="ECO:0000313" key="11">
    <source>
        <dbReference type="EMBL" id="MBL0407172.1"/>
    </source>
</evidence>
<dbReference type="EC" id="7.6.2.13" evidence="8"/>
<keyword evidence="6 11" id="KW-0067">ATP-binding</keyword>
<dbReference type="InterPro" id="IPR003439">
    <property type="entry name" value="ABC_transporter-like_ATP-bd"/>
</dbReference>
<comment type="caution">
    <text evidence="11">The sequence shown here is derived from an EMBL/GenBank/DDBJ whole genome shotgun (WGS) entry which is preliminary data.</text>
</comment>
<evidence type="ECO:0000256" key="6">
    <source>
        <dbReference type="ARBA" id="ARBA00022840"/>
    </source>
</evidence>
<evidence type="ECO:0000256" key="8">
    <source>
        <dbReference type="ARBA" id="ARBA00023798"/>
    </source>
</evidence>
<dbReference type="CDD" id="cd03215">
    <property type="entry name" value="ABC_Carb_Monos_II"/>
    <property type="match status" value="1"/>
</dbReference>
<dbReference type="InterPro" id="IPR003593">
    <property type="entry name" value="AAA+_ATPase"/>
</dbReference>
<dbReference type="PROSITE" id="PS00211">
    <property type="entry name" value="ABC_TRANSPORTER_1"/>
    <property type="match status" value="1"/>
</dbReference>
<dbReference type="SMART" id="SM00382">
    <property type="entry name" value="AAA"/>
    <property type="match status" value="2"/>
</dbReference>
<dbReference type="AlphaFoldDB" id="A0A936ZH98"/>
<comment type="subcellular location">
    <subcellularLocation>
        <location evidence="1">Cell inner membrane</location>
        <topology evidence="1">Peripheral membrane protein</topology>
    </subcellularLocation>
</comment>
<dbReference type="CDD" id="cd03216">
    <property type="entry name" value="ABC_Carb_Monos_I"/>
    <property type="match status" value="1"/>
</dbReference>
<evidence type="ECO:0000259" key="10">
    <source>
        <dbReference type="PROSITE" id="PS50893"/>
    </source>
</evidence>
<gene>
    <name evidence="11" type="ORF">JKG68_24880</name>
</gene>
<reference evidence="11" key="1">
    <citation type="submission" date="2021-01" db="EMBL/GenBank/DDBJ databases">
        <title>Microvirga sp.</title>
        <authorList>
            <person name="Kim M.K."/>
        </authorList>
    </citation>
    <scope>NUCLEOTIDE SEQUENCE</scope>
    <source>
        <strain evidence="11">5420S-16</strain>
    </source>
</reference>
<evidence type="ECO:0000256" key="2">
    <source>
        <dbReference type="ARBA" id="ARBA00009404"/>
    </source>
</evidence>
<keyword evidence="12" id="KW-1185">Reference proteome</keyword>
<evidence type="ECO:0000256" key="5">
    <source>
        <dbReference type="ARBA" id="ARBA00022741"/>
    </source>
</evidence>
<dbReference type="GO" id="GO:0005886">
    <property type="term" value="C:plasma membrane"/>
    <property type="evidence" value="ECO:0007669"/>
    <property type="project" value="UniProtKB-SubCell"/>
</dbReference>
<evidence type="ECO:0000313" key="12">
    <source>
        <dbReference type="Proteomes" id="UP000605848"/>
    </source>
</evidence>
<keyword evidence="5" id="KW-0547">Nucleotide-binding</keyword>
<proteinExistence type="inferred from homology"/>
<organism evidence="11 12">
    <name type="scientific">Microvirga aerilata</name>
    <dbReference type="NCBI Taxonomy" id="670292"/>
    <lineage>
        <taxon>Bacteria</taxon>
        <taxon>Pseudomonadati</taxon>
        <taxon>Pseudomonadota</taxon>
        <taxon>Alphaproteobacteria</taxon>
        <taxon>Hyphomicrobiales</taxon>
        <taxon>Methylobacteriaceae</taxon>
        <taxon>Microvirga</taxon>
    </lineage>
</organism>